<keyword evidence="2" id="KW-0560">Oxidoreductase</keyword>
<dbReference type="InterPro" id="IPR036291">
    <property type="entry name" value="NAD(P)-bd_dom_sf"/>
</dbReference>
<dbReference type="EMBL" id="LGRN01001534">
    <property type="protein sequence ID" value="OJD09417.1"/>
    <property type="molecule type" value="Genomic_DNA"/>
</dbReference>
<name>A0A1J9NXR0_9EURO</name>
<dbReference type="InterPro" id="IPR051911">
    <property type="entry name" value="SDR_oxidoreductase"/>
</dbReference>
<proteinExistence type="inferred from homology"/>
<dbReference type="Proteomes" id="UP000182235">
    <property type="component" value="Unassembled WGS sequence"/>
</dbReference>
<comment type="caution">
    <text evidence="3">The sequence shown here is derived from an EMBL/GenBank/DDBJ whole genome shotgun (WGS) entry which is preliminary data.</text>
</comment>
<dbReference type="PRINTS" id="PR00081">
    <property type="entry name" value="GDHRDH"/>
</dbReference>
<evidence type="ECO:0000313" key="4">
    <source>
        <dbReference type="Proteomes" id="UP000182235"/>
    </source>
</evidence>
<gene>
    <name evidence="3" type="ORF">AJ78_09065</name>
</gene>
<dbReference type="InterPro" id="IPR002347">
    <property type="entry name" value="SDR_fam"/>
</dbReference>
<evidence type="ECO:0000256" key="1">
    <source>
        <dbReference type="ARBA" id="ARBA00006484"/>
    </source>
</evidence>
<evidence type="ECO:0000256" key="2">
    <source>
        <dbReference type="ARBA" id="ARBA00023002"/>
    </source>
</evidence>
<evidence type="ECO:0000313" key="3">
    <source>
        <dbReference type="EMBL" id="OJD09417.1"/>
    </source>
</evidence>
<organism evidence="3 4">
    <name type="scientific">Emergomyces pasteurianus Ep9510</name>
    <dbReference type="NCBI Taxonomy" id="1447872"/>
    <lineage>
        <taxon>Eukaryota</taxon>
        <taxon>Fungi</taxon>
        <taxon>Dikarya</taxon>
        <taxon>Ascomycota</taxon>
        <taxon>Pezizomycotina</taxon>
        <taxon>Eurotiomycetes</taxon>
        <taxon>Eurotiomycetidae</taxon>
        <taxon>Onygenales</taxon>
        <taxon>Ajellomycetaceae</taxon>
        <taxon>Emergomyces</taxon>
    </lineage>
</organism>
<keyword evidence="4" id="KW-1185">Reference proteome</keyword>
<comment type="similarity">
    <text evidence="1">Belongs to the short-chain dehydrogenases/reductases (SDR) family.</text>
</comment>
<dbReference type="Gene3D" id="3.40.50.720">
    <property type="entry name" value="NAD(P)-binding Rossmann-like Domain"/>
    <property type="match status" value="1"/>
</dbReference>
<dbReference type="STRING" id="1447872.A0A1J9NXR0"/>
<sequence length="101" mass="10879">MADSPVWFITGASSGFGTALAEAALKAGNRVIATARNVEKARRELPQIEALGGEWLQLDVTASDVGEKVQRVVQEYGKIDVAINNAGYSLIGAMEDMRYFC</sequence>
<reference evidence="3 4" key="1">
    <citation type="submission" date="2015-07" db="EMBL/GenBank/DDBJ databases">
        <title>Emmonsia species relationships and genome sequence.</title>
        <authorList>
            <consortium name="The Broad Institute Genomics Platform"/>
            <person name="Cuomo C.A."/>
            <person name="Munoz J.F."/>
            <person name="Imamovic A."/>
            <person name="Priest M.E."/>
            <person name="Young S."/>
            <person name="Clay O.K."/>
            <person name="McEwen J.G."/>
        </authorList>
    </citation>
    <scope>NUCLEOTIDE SEQUENCE [LARGE SCALE GENOMIC DNA]</scope>
    <source>
        <strain evidence="3 4">UAMH 9510</strain>
    </source>
</reference>
<evidence type="ECO:0008006" key="5">
    <source>
        <dbReference type="Google" id="ProtNLM"/>
    </source>
</evidence>
<dbReference type="VEuPathDB" id="FungiDB:AJ78_09065"/>
<accession>A0A1J9NXR0</accession>
<dbReference type="OrthoDB" id="1274115at2759"/>
<dbReference type="SUPFAM" id="SSF51735">
    <property type="entry name" value="NAD(P)-binding Rossmann-fold domains"/>
    <property type="match status" value="1"/>
</dbReference>
<dbReference type="Pfam" id="PF00106">
    <property type="entry name" value="adh_short"/>
    <property type="match status" value="1"/>
</dbReference>
<dbReference type="PANTHER" id="PTHR43976:SF16">
    <property type="entry name" value="SHORT-CHAIN DEHYDROGENASE_REDUCTASE FAMILY PROTEIN"/>
    <property type="match status" value="1"/>
</dbReference>
<dbReference type="PANTHER" id="PTHR43976">
    <property type="entry name" value="SHORT CHAIN DEHYDROGENASE"/>
    <property type="match status" value="1"/>
</dbReference>
<dbReference type="AlphaFoldDB" id="A0A1J9NXR0"/>
<dbReference type="GO" id="GO:0016491">
    <property type="term" value="F:oxidoreductase activity"/>
    <property type="evidence" value="ECO:0007669"/>
    <property type="project" value="UniProtKB-KW"/>
</dbReference>
<protein>
    <recommendedName>
        <fullName evidence="5">Oxidoreductase</fullName>
    </recommendedName>
</protein>